<evidence type="ECO:0000256" key="5">
    <source>
        <dbReference type="ARBA" id="ARBA00013007"/>
    </source>
</evidence>
<feature type="binding site" evidence="10">
    <location>
        <position position="116"/>
    </location>
    <ligand>
        <name>carbamoyl phosphate</name>
        <dbReference type="ChEBI" id="CHEBI:58228"/>
    </ligand>
</feature>
<protein>
    <recommendedName>
        <fullName evidence="6 10">Ornithine carbamoyltransferase</fullName>
        <shortName evidence="10">OTCase</shortName>
        <ecNumber evidence="5 10">2.1.3.3</ecNumber>
    </recommendedName>
</protein>
<feature type="binding site" evidence="10">
    <location>
        <position position="306"/>
    </location>
    <ligand>
        <name>carbamoyl phosphate</name>
        <dbReference type="ChEBI" id="CHEBI:58228"/>
    </ligand>
</feature>
<accession>A0A160M999</accession>
<feature type="binding site" evidence="10">
    <location>
        <begin position="65"/>
        <end position="68"/>
    </location>
    <ligand>
        <name>carbamoyl phosphate</name>
        <dbReference type="ChEBI" id="CHEBI:58228"/>
    </ligand>
</feature>
<evidence type="ECO:0000313" key="13">
    <source>
        <dbReference type="EMBL" id="AND38953.1"/>
    </source>
</evidence>
<feature type="binding site" evidence="10">
    <location>
        <position position="92"/>
    </location>
    <ligand>
        <name>carbamoyl phosphate</name>
        <dbReference type="ChEBI" id="CHEBI:58228"/>
    </ligand>
</feature>
<feature type="domain" description="Aspartate/ornithine carbamoyltransferase carbamoyl-P binding" evidence="12">
    <location>
        <begin position="16"/>
        <end position="156"/>
    </location>
</feature>
<dbReference type="GO" id="GO:0042450">
    <property type="term" value="P:L-arginine biosynthetic process via ornithine"/>
    <property type="evidence" value="ECO:0007669"/>
    <property type="project" value="UniProtKB-UniRule"/>
</dbReference>
<evidence type="ECO:0000256" key="6">
    <source>
        <dbReference type="ARBA" id="ARBA00016634"/>
    </source>
</evidence>
<sequence length="318" mass="34929">MISIQAADKGINIKGKDFLTLADFSSEEIKGLLEKAKQLKEAHLQGAETPILKGKILGMIFEKSSTRTRVSFEAGMLQLGGHALYLNSQDLQLGRGESIADTAKVLSQYVDAIMIRTFSHAKIQELAHHADIPVINGLTDLYHPCQALADLLTIEEKNGELKGQNLVYVGDGNNVAHSLMIASAKMGVNITIACPIGYEPDNFVLQQSQEFAEQSGSKVKITSNPEEAVANADAIYTDVWTSMGQEDENEQRLKDFADYQVNEYLVQKAKKDYVFLHCLPAHRGEEVTAEVIDGNNSAVFQQAGNRLHVQKAILSEIL</sequence>
<feature type="binding site" evidence="10">
    <location>
        <begin position="143"/>
        <end position="146"/>
    </location>
    <ligand>
        <name>carbamoyl phosphate</name>
        <dbReference type="ChEBI" id="CHEBI:58228"/>
    </ligand>
</feature>
<dbReference type="InterPro" id="IPR006132">
    <property type="entry name" value="Asp/Orn_carbamoyltranf_P-bd"/>
</dbReference>
<evidence type="ECO:0000256" key="8">
    <source>
        <dbReference type="ARBA" id="ARBA00022679"/>
    </source>
</evidence>
<keyword evidence="7 10" id="KW-0963">Cytoplasm</keyword>
<dbReference type="InterPro" id="IPR006130">
    <property type="entry name" value="Asp/Orn_carbamoylTrfase"/>
</dbReference>
<dbReference type="GO" id="GO:0005737">
    <property type="term" value="C:cytoplasm"/>
    <property type="evidence" value="ECO:0007669"/>
    <property type="project" value="UniProtKB-SubCell"/>
</dbReference>
<gene>
    <name evidence="13" type="ORF">A361_07425</name>
</gene>
<feature type="binding site" evidence="10">
    <location>
        <position position="174"/>
    </location>
    <ligand>
        <name>L-ornithine</name>
        <dbReference type="ChEBI" id="CHEBI:46911"/>
    </ligand>
</feature>
<dbReference type="PRINTS" id="PR00102">
    <property type="entry name" value="OTCASE"/>
</dbReference>
<evidence type="ECO:0000256" key="9">
    <source>
        <dbReference type="ARBA" id="ARBA00048772"/>
    </source>
</evidence>
<dbReference type="InterPro" id="IPR036901">
    <property type="entry name" value="Asp/Orn_carbamoylTrfase_sf"/>
</dbReference>
<organism evidence="13 14">
    <name type="scientific">Cytobacillus oceanisediminis 2691</name>
    <dbReference type="NCBI Taxonomy" id="1196031"/>
    <lineage>
        <taxon>Bacteria</taxon>
        <taxon>Bacillati</taxon>
        <taxon>Bacillota</taxon>
        <taxon>Bacilli</taxon>
        <taxon>Bacillales</taxon>
        <taxon>Bacillaceae</taxon>
        <taxon>Cytobacillus</taxon>
    </lineage>
</organism>
<comment type="pathway">
    <text evidence="3">Amino-acid biosynthesis; L-arginine biosynthesis; L-arginine from L-ornithine and carbamoyl phosphate: step 1/3.</text>
</comment>
<evidence type="ECO:0000256" key="4">
    <source>
        <dbReference type="ARBA" id="ARBA00007805"/>
    </source>
</evidence>
<dbReference type="STRING" id="1196031.A361_07425"/>
<dbReference type="NCBIfam" id="NF001986">
    <property type="entry name" value="PRK00779.1"/>
    <property type="match status" value="1"/>
</dbReference>
<evidence type="ECO:0000256" key="2">
    <source>
        <dbReference type="ARBA" id="ARBA00004496"/>
    </source>
</evidence>
<dbReference type="GO" id="GO:0004585">
    <property type="term" value="F:ornithine carbamoyltransferase activity"/>
    <property type="evidence" value="ECO:0007669"/>
    <property type="project" value="UniProtKB-UniRule"/>
</dbReference>
<dbReference type="GO" id="GO:0016597">
    <property type="term" value="F:amino acid binding"/>
    <property type="evidence" value="ECO:0007669"/>
    <property type="project" value="InterPro"/>
</dbReference>
<dbReference type="FunFam" id="3.40.50.1370:FF:000008">
    <property type="entry name" value="Ornithine carbamoyltransferase"/>
    <property type="match status" value="1"/>
</dbReference>
<dbReference type="EC" id="2.1.3.3" evidence="5 10"/>
<proteinExistence type="inferred from homology"/>
<dbReference type="eggNOG" id="COG0078">
    <property type="taxonomic scope" value="Bacteria"/>
</dbReference>
<dbReference type="SUPFAM" id="SSF53671">
    <property type="entry name" value="Aspartate/ornithine carbamoyltransferase"/>
    <property type="match status" value="1"/>
</dbReference>
<keyword evidence="8 10" id="KW-0808">Transferase</keyword>
<feature type="binding site" evidence="10">
    <location>
        <position position="238"/>
    </location>
    <ligand>
        <name>L-ornithine</name>
        <dbReference type="ChEBI" id="CHEBI:46911"/>
    </ligand>
</feature>
<dbReference type="PANTHER" id="PTHR45753:SF3">
    <property type="entry name" value="ORNITHINE TRANSCARBAMYLASE, MITOCHONDRIAL"/>
    <property type="match status" value="1"/>
</dbReference>
<evidence type="ECO:0000259" key="11">
    <source>
        <dbReference type="Pfam" id="PF00185"/>
    </source>
</evidence>
<name>A0A160M999_9BACI</name>
<dbReference type="NCBIfam" id="TIGR00658">
    <property type="entry name" value="orni_carb_tr"/>
    <property type="match status" value="1"/>
</dbReference>
<dbReference type="InterPro" id="IPR002292">
    <property type="entry name" value="Orn/put_carbamltrans"/>
</dbReference>
<feature type="binding site" evidence="10">
    <location>
        <begin position="278"/>
        <end position="279"/>
    </location>
    <ligand>
        <name>carbamoyl phosphate</name>
        <dbReference type="ChEBI" id="CHEBI:58228"/>
    </ligand>
</feature>
<comment type="catalytic activity">
    <reaction evidence="9 10">
        <text>carbamoyl phosphate + L-ornithine = L-citrulline + phosphate + H(+)</text>
        <dbReference type="Rhea" id="RHEA:19513"/>
        <dbReference type="ChEBI" id="CHEBI:15378"/>
        <dbReference type="ChEBI" id="CHEBI:43474"/>
        <dbReference type="ChEBI" id="CHEBI:46911"/>
        <dbReference type="ChEBI" id="CHEBI:57743"/>
        <dbReference type="ChEBI" id="CHEBI:58228"/>
        <dbReference type="EC" id="2.1.3.3"/>
    </reaction>
</comment>
<dbReference type="Pfam" id="PF00185">
    <property type="entry name" value="OTCace"/>
    <property type="match status" value="1"/>
</dbReference>
<dbReference type="Gene3D" id="3.40.50.1370">
    <property type="entry name" value="Aspartate/ornithine carbamoyltransferase"/>
    <property type="match status" value="2"/>
</dbReference>
<evidence type="ECO:0000256" key="3">
    <source>
        <dbReference type="ARBA" id="ARBA00004975"/>
    </source>
</evidence>
<dbReference type="PANTHER" id="PTHR45753">
    <property type="entry name" value="ORNITHINE CARBAMOYLTRANSFERASE, MITOCHONDRIAL"/>
    <property type="match status" value="1"/>
</dbReference>
<dbReference type="AlphaFoldDB" id="A0A160M999"/>
<dbReference type="Proteomes" id="UP000077856">
    <property type="component" value="Chromosome"/>
</dbReference>
<dbReference type="GO" id="GO:0019240">
    <property type="term" value="P:citrulline biosynthetic process"/>
    <property type="evidence" value="ECO:0007669"/>
    <property type="project" value="TreeGrafter"/>
</dbReference>
<feature type="binding site" evidence="10">
    <location>
        <begin position="242"/>
        <end position="243"/>
    </location>
    <ligand>
        <name>L-ornithine</name>
        <dbReference type="ChEBI" id="CHEBI:46911"/>
    </ligand>
</feature>
<evidence type="ECO:0000313" key="14">
    <source>
        <dbReference type="Proteomes" id="UP000077856"/>
    </source>
</evidence>
<reference evidence="13 14" key="1">
    <citation type="submission" date="2016-04" db="EMBL/GenBank/DDBJ databases">
        <title>Complete genome sequence of Bacillus oceanisediminis strain 2691.</title>
        <authorList>
            <person name="Jeong H."/>
            <person name="Kim H.J."/>
            <person name="Lee D.-W."/>
        </authorList>
    </citation>
    <scope>NUCLEOTIDE SEQUENCE [LARGE SCALE GENOMIC DNA]</scope>
    <source>
        <strain evidence="13 14">2691</strain>
    </source>
</reference>
<comment type="similarity">
    <text evidence="4 10">Belongs to the aspartate/ornithine carbamoyltransferase superfamily. OTCase family.</text>
</comment>
<dbReference type="InterPro" id="IPR006131">
    <property type="entry name" value="Asp_carbamoyltransf_Asp/Orn-bd"/>
</dbReference>
<evidence type="ECO:0000256" key="7">
    <source>
        <dbReference type="ARBA" id="ARBA00022490"/>
    </source>
</evidence>
<dbReference type="HAMAP" id="MF_01109">
    <property type="entry name" value="OTCase"/>
    <property type="match status" value="1"/>
</dbReference>
<dbReference type="KEGG" id="bon:A361_07425"/>
<dbReference type="InterPro" id="IPR024904">
    <property type="entry name" value="OTCase_ArgI"/>
</dbReference>
<dbReference type="Pfam" id="PF02729">
    <property type="entry name" value="OTCace_N"/>
    <property type="match status" value="1"/>
</dbReference>
<comment type="subcellular location">
    <subcellularLocation>
        <location evidence="2 10">Cytoplasm</location>
    </subcellularLocation>
</comment>
<comment type="function">
    <text evidence="1">Reversibly catalyzes the transfer of the carbamoyl group from carbamoyl phosphate (CP) to the N(epsilon) atom of ornithine (ORN) to produce L-citrulline.</text>
</comment>
<evidence type="ECO:0000256" key="1">
    <source>
        <dbReference type="ARBA" id="ARBA00003822"/>
    </source>
</evidence>
<evidence type="ECO:0000256" key="10">
    <source>
        <dbReference type="HAMAP-Rule" id="MF_01109"/>
    </source>
</evidence>
<dbReference type="EMBL" id="CP015506">
    <property type="protein sequence ID" value="AND38953.1"/>
    <property type="molecule type" value="Genomic_DNA"/>
</dbReference>
<dbReference type="FunFam" id="3.40.50.1370:FF:000016">
    <property type="entry name" value="Ornithine carbamoyltransferase"/>
    <property type="match status" value="1"/>
</dbReference>
<evidence type="ECO:0000259" key="12">
    <source>
        <dbReference type="Pfam" id="PF02729"/>
    </source>
</evidence>
<dbReference type="PRINTS" id="PR00100">
    <property type="entry name" value="AOTCASE"/>
</dbReference>
<feature type="domain" description="Aspartate/ornithine carbamoyltransferase Asp/Orn-binding" evidence="11">
    <location>
        <begin position="162"/>
        <end position="315"/>
    </location>
</feature>
<dbReference type="RefSeq" id="WP_019381474.1">
    <property type="nucleotide sequence ID" value="NZ_CP015506.1"/>
</dbReference>
<dbReference type="PROSITE" id="PS00097">
    <property type="entry name" value="CARBAMOYLTRANSFERASE"/>
    <property type="match status" value="1"/>
</dbReference>